<evidence type="ECO:0000256" key="2">
    <source>
        <dbReference type="ARBA" id="ARBA00022723"/>
    </source>
</evidence>
<accession>A0ABM1DRT5</accession>
<evidence type="ECO:0000256" key="5">
    <source>
        <dbReference type="ARBA" id="ARBA00022840"/>
    </source>
</evidence>
<keyword evidence="8" id="KW-0539">Nucleus</keyword>
<sequence length="560" mass="63060">MMSVFKASDELREGLEADDDNYVVQKLDFSDDEVDAGFQDGTAFLSSGTDLDNSMDCLDRDSHQFSPDMLKSPRKSRLSYRYRNQCRPVPMLHNDGEADVEDSGRASDDGTIGNSDDGTPPHRKLRALRLFDTPHTPKSLLRRASTKLRGVRQADVRLQANVNPFTPEQNSSPHTGCKRSRTTDRIRGANDVLLSDGEEDDMIHHPSKKIALRQNNISRYNEEFLEVSTCGSGEFGSVYKCINRLDGCTYAIKRSVKPVAGSIYEQNALNEVYAHAVLGKHRHVVRYYSAWAEDGHMLIQNEFCNGGSLLDKITEHQLTGKKFTEQELRQITLHIAHGLKYIHSMNLAHMDIKPGNIFIQHATLPENYDNEDSIDDDDFNDSVIYKIGDLGHVTSATNPKVEEGDCRYLPNEVLQECYDSLPKADIFALGLTIFEAAGGGPLPKNGEDWHLIRRGDLPFLPGYSEQMQKLLLWMIQPNATSRPSATMLCHDPVLCPNSEKSKAQLSKELNAERFKNQLLARQLKIQEELFNNGLPRSLPGNRHKRIVGRKVNRSMSLTSF</sequence>
<dbReference type="InterPro" id="IPR008271">
    <property type="entry name" value="Ser/Thr_kinase_AS"/>
</dbReference>
<comment type="catalytic activity">
    <reaction evidence="8">
        <text>L-tyrosyl-[protein] + ATP = O-phospho-L-tyrosyl-[protein] + ADP + H(+)</text>
        <dbReference type="Rhea" id="RHEA:10596"/>
        <dbReference type="Rhea" id="RHEA-COMP:10136"/>
        <dbReference type="Rhea" id="RHEA-COMP:20101"/>
        <dbReference type="ChEBI" id="CHEBI:15378"/>
        <dbReference type="ChEBI" id="CHEBI:30616"/>
        <dbReference type="ChEBI" id="CHEBI:46858"/>
        <dbReference type="ChEBI" id="CHEBI:61978"/>
        <dbReference type="ChEBI" id="CHEBI:456216"/>
        <dbReference type="EC" id="2.7.10.2"/>
    </reaction>
</comment>
<keyword evidence="4 8" id="KW-0418">Kinase</keyword>
<dbReference type="InterPro" id="IPR011009">
    <property type="entry name" value="Kinase-like_dom_sf"/>
</dbReference>
<gene>
    <name evidence="12" type="primary">LOC106805537</name>
</gene>
<keyword evidence="5 8" id="KW-0067">ATP-binding</keyword>
<evidence type="ECO:0000256" key="7">
    <source>
        <dbReference type="ARBA" id="ARBA00037982"/>
    </source>
</evidence>
<dbReference type="EC" id="2.7.10.2" evidence="8"/>
<evidence type="ECO:0000256" key="4">
    <source>
        <dbReference type="ARBA" id="ARBA00022777"/>
    </source>
</evidence>
<feature type="domain" description="Protein kinase" evidence="10">
    <location>
        <begin position="224"/>
        <end position="494"/>
    </location>
</feature>
<evidence type="ECO:0000313" key="11">
    <source>
        <dbReference type="Proteomes" id="UP000695022"/>
    </source>
</evidence>
<keyword evidence="6 8" id="KW-0829">Tyrosine-protein kinase</keyword>
<dbReference type="Gene3D" id="3.30.200.20">
    <property type="entry name" value="Phosphorylase Kinase, domain 1"/>
    <property type="match status" value="1"/>
</dbReference>
<keyword evidence="3 8" id="KW-0547">Nucleotide-binding</keyword>
<protein>
    <recommendedName>
        <fullName evidence="8">Wee1-like protein kinase</fullName>
        <ecNumber evidence="8">2.7.10.2</ecNumber>
    </recommendedName>
</protein>
<organism evidence="11 12">
    <name type="scientific">Priapulus caudatus</name>
    <name type="common">Priapulid worm</name>
    <dbReference type="NCBI Taxonomy" id="37621"/>
    <lineage>
        <taxon>Eukaryota</taxon>
        <taxon>Metazoa</taxon>
        <taxon>Ecdysozoa</taxon>
        <taxon>Scalidophora</taxon>
        <taxon>Priapulida</taxon>
        <taxon>Priapulimorpha</taxon>
        <taxon>Priapulimorphida</taxon>
        <taxon>Priapulidae</taxon>
        <taxon>Priapulus</taxon>
    </lineage>
</organism>
<comment type="similarity">
    <text evidence="7">Belongs to the protein kinase superfamily. Ser/Thr protein kinase family. GCN2 subfamily.</text>
</comment>
<dbReference type="GeneID" id="106805537"/>
<evidence type="ECO:0000259" key="10">
    <source>
        <dbReference type="PROSITE" id="PS50011"/>
    </source>
</evidence>
<dbReference type="InterPro" id="IPR050339">
    <property type="entry name" value="CC_SR_Kinase"/>
</dbReference>
<evidence type="ECO:0000256" key="8">
    <source>
        <dbReference type="PIRNR" id="PIRNR037281"/>
    </source>
</evidence>
<dbReference type="Gene3D" id="1.10.510.10">
    <property type="entry name" value="Transferase(Phosphotransferase) domain 1"/>
    <property type="match status" value="1"/>
</dbReference>
<feature type="region of interest" description="Disordered" evidence="9">
    <location>
        <begin position="88"/>
        <end position="123"/>
    </location>
</feature>
<comment type="similarity">
    <text evidence="8">Belongs to the protein kinase superfamily. Ser/Thr protein kinase family. WEE1 subfamily.</text>
</comment>
<keyword evidence="2 8" id="KW-0479">Metal-binding</keyword>
<dbReference type="PANTHER" id="PTHR11042:SF185">
    <property type="entry name" value="WEE1-LIKE PROTEIN KINASE"/>
    <property type="match status" value="1"/>
</dbReference>
<reference evidence="12" key="1">
    <citation type="submission" date="2025-08" db="UniProtKB">
        <authorList>
            <consortium name="RefSeq"/>
        </authorList>
    </citation>
    <scope>IDENTIFICATION</scope>
</reference>
<evidence type="ECO:0000256" key="3">
    <source>
        <dbReference type="ARBA" id="ARBA00022741"/>
    </source>
</evidence>
<dbReference type="RefSeq" id="XP_014662656.1">
    <property type="nucleotide sequence ID" value="XM_014807170.1"/>
</dbReference>
<dbReference type="Pfam" id="PF00069">
    <property type="entry name" value="Pkinase"/>
    <property type="match status" value="1"/>
</dbReference>
<dbReference type="SUPFAM" id="SSF56112">
    <property type="entry name" value="Protein kinase-like (PK-like)"/>
    <property type="match status" value="1"/>
</dbReference>
<dbReference type="PROSITE" id="PS50011">
    <property type="entry name" value="PROTEIN_KINASE_DOM"/>
    <property type="match status" value="1"/>
</dbReference>
<keyword evidence="11" id="KW-1185">Reference proteome</keyword>
<dbReference type="SMART" id="SM00220">
    <property type="entry name" value="S_TKc"/>
    <property type="match status" value="1"/>
</dbReference>
<keyword evidence="1 8" id="KW-0808">Transferase</keyword>
<name>A0ABM1DRT5_PRICU</name>
<dbReference type="InterPro" id="IPR017164">
    <property type="entry name" value="Wee1-like_protein_kinase"/>
</dbReference>
<evidence type="ECO:0000256" key="6">
    <source>
        <dbReference type="ARBA" id="ARBA00023137"/>
    </source>
</evidence>
<dbReference type="PROSITE" id="PS00108">
    <property type="entry name" value="PROTEIN_KINASE_ST"/>
    <property type="match status" value="1"/>
</dbReference>
<evidence type="ECO:0000256" key="9">
    <source>
        <dbReference type="SAM" id="MobiDB-lite"/>
    </source>
</evidence>
<dbReference type="Proteomes" id="UP000695022">
    <property type="component" value="Unplaced"/>
</dbReference>
<proteinExistence type="inferred from homology"/>
<dbReference type="PIRSF" id="PIRSF037281">
    <property type="entry name" value="Wee1-like_protein_kinase"/>
    <property type="match status" value="1"/>
</dbReference>
<evidence type="ECO:0000313" key="12">
    <source>
        <dbReference type="RefSeq" id="XP_014662656.1"/>
    </source>
</evidence>
<dbReference type="InterPro" id="IPR000719">
    <property type="entry name" value="Prot_kinase_dom"/>
</dbReference>
<comment type="subcellular location">
    <subcellularLocation>
        <location evidence="8">Nucleus</location>
    </subcellularLocation>
</comment>
<dbReference type="PANTHER" id="PTHR11042">
    <property type="entry name" value="EUKARYOTIC TRANSLATION INITIATION FACTOR 2-ALPHA KINASE EIF2-ALPHA KINASE -RELATED"/>
    <property type="match status" value="1"/>
</dbReference>
<evidence type="ECO:0000256" key="1">
    <source>
        <dbReference type="ARBA" id="ARBA00022679"/>
    </source>
</evidence>